<dbReference type="EMBL" id="VSRR010090802">
    <property type="protein sequence ID" value="MPC92315.1"/>
    <property type="molecule type" value="Genomic_DNA"/>
</dbReference>
<dbReference type="AlphaFoldDB" id="A0A5B7JCD3"/>
<reference evidence="2 3" key="1">
    <citation type="submission" date="2019-05" db="EMBL/GenBank/DDBJ databases">
        <title>Another draft genome of Portunus trituberculatus and its Hox gene families provides insights of decapod evolution.</title>
        <authorList>
            <person name="Jeong J.-H."/>
            <person name="Song I."/>
            <person name="Kim S."/>
            <person name="Choi T."/>
            <person name="Kim D."/>
            <person name="Ryu S."/>
            <person name="Kim W."/>
        </authorList>
    </citation>
    <scope>NUCLEOTIDE SEQUENCE [LARGE SCALE GENOMIC DNA]</scope>
    <source>
        <tissue evidence="2">Muscle</tissue>
    </source>
</reference>
<feature type="compositionally biased region" description="Basic and acidic residues" evidence="1">
    <location>
        <begin position="1"/>
        <end position="18"/>
    </location>
</feature>
<protein>
    <submittedName>
        <fullName evidence="2">Uncharacterized protein</fullName>
    </submittedName>
</protein>
<feature type="compositionally biased region" description="Basic and acidic residues" evidence="1">
    <location>
        <begin position="95"/>
        <end position="112"/>
    </location>
</feature>
<feature type="compositionally biased region" description="Basic and acidic residues" evidence="1">
    <location>
        <begin position="144"/>
        <end position="181"/>
    </location>
</feature>
<evidence type="ECO:0000313" key="3">
    <source>
        <dbReference type="Proteomes" id="UP000324222"/>
    </source>
</evidence>
<keyword evidence="3" id="KW-1185">Reference proteome</keyword>
<sequence>MVKVEDKKNAIEGSRAEVKVPSAEPCEPTALSATTREEVQDEARATPPTNHVRTHRSNKNASVTPVSAVEAKEREKENINSNSEAKQRNNRSFHAKGDEKYVASKEDAYVFKEEEEEDFEPSFRSLKKGRRRSHALKETQCSQEKQRVKSTSHNDGEERRLGSEEGLKASDKQTSEEKSSGDKSVTSEITKTGPEDQMKVSECGGRSEDSRAKASESEKVYEDKPGSEKTEADHTLPSQKEQKKEEDNQSTTKGQLT</sequence>
<dbReference type="OrthoDB" id="6369859at2759"/>
<dbReference type="Proteomes" id="UP000324222">
    <property type="component" value="Unassembled WGS sequence"/>
</dbReference>
<comment type="caution">
    <text evidence="2">The sequence shown here is derived from an EMBL/GenBank/DDBJ whole genome shotgun (WGS) entry which is preliminary data.</text>
</comment>
<evidence type="ECO:0000313" key="2">
    <source>
        <dbReference type="EMBL" id="MPC92315.1"/>
    </source>
</evidence>
<feature type="compositionally biased region" description="Basic residues" evidence="1">
    <location>
        <begin position="125"/>
        <end position="134"/>
    </location>
</feature>
<organism evidence="2 3">
    <name type="scientific">Portunus trituberculatus</name>
    <name type="common">Swimming crab</name>
    <name type="synonym">Neptunus trituberculatus</name>
    <dbReference type="NCBI Taxonomy" id="210409"/>
    <lineage>
        <taxon>Eukaryota</taxon>
        <taxon>Metazoa</taxon>
        <taxon>Ecdysozoa</taxon>
        <taxon>Arthropoda</taxon>
        <taxon>Crustacea</taxon>
        <taxon>Multicrustacea</taxon>
        <taxon>Malacostraca</taxon>
        <taxon>Eumalacostraca</taxon>
        <taxon>Eucarida</taxon>
        <taxon>Decapoda</taxon>
        <taxon>Pleocyemata</taxon>
        <taxon>Brachyura</taxon>
        <taxon>Eubrachyura</taxon>
        <taxon>Portunoidea</taxon>
        <taxon>Portunidae</taxon>
        <taxon>Portuninae</taxon>
        <taxon>Portunus</taxon>
    </lineage>
</organism>
<accession>A0A5B7JCD3</accession>
<feature type="region of interest" description="Disordered" evidence="1">
    <location>
        <begin position="1"/>
        <end position="257"/>
    </location>
</feature>
<feature type="compositionally biased region" description="Basic and acidic residues" evidence="1">
    <location>
        <begin position="193"/>
        <end position="247"/>
    </location>
</feature>
<proteinExistence type="predicted"/>
<name>A0A5B7JCD3_PORTR</name>
<gene>
    <name evidence="2" type="ORF">E2C01_087397</name>
</gene>
<evidence type="ECO:0000256" key="1">
    <source>
        <dbReference type="SAM" id="MobiDB-lite"/>
    </source>
</evidence>
<feature type="compositionally biased region" description="Basic and acidic residues" evidence="1">
    <location>
        <begin position="35"/>
        <end position="44"/>
    </location>
</feature>